<dbReference type="SUPFAM" id="SSF161098">
    <property type="entry name" value="MetI-like"/>
    <property type="match status" value="1"/>
</dbReference>
<dbReference type="Pfam" id="PF00528">
    <property type="entry name" value="BPD_transp_1"/>
    <property type="match status" value="1"/>
</dbReference>
<dbReference type="CDD" id="cd06261">
    <property type="entry name" value="TM_PBP2"/>
    <property type="match status" value="1"/>
</dbReference>
<dbReference type="Proteomes" id="UP000295043">
    <property type="component" value="Unassembled WGS sequence"/>
</dbReference>
<reference evidence="9 10" key="1">
    <citation type="submission" date="2019-03" db="EMBL/GenBank/DDBJ databases">
        <title>Genomic Encyclopedia of Type Strains, Phase IV (KMG-V): Genome sequencing to study the core and pangenomes of soil and plant-associated prokaryotes.</title>
        <authorList>
            <person name="Whitman W."/>
        </authorList>
    </citation>
    <scope>NUCLEOTIDE SEQUENCE [LARGE SCALE GENOMIC DNA]</scope>
    <source>
        <strain evidence="9 10">23C40</strain>
    </source>
</reference>
<dbReference type="PANTHER" id="PTHR43744">
    <property type="entry name" value="ABC TRANSPORTER PERMEASE PROTEIN MG189-RELATED-RELATED"/>
    <property type="match status" value="1"/>
</dbReference>
<dbReference type="GO" id="GO:0005886">
    <property type="term" value="C:plasma membrane"/>
    <property type="evidence" value="ECO:0007669"/>
    <property type="project" value="UniProtKB-SubCell"/>
</dbReference>
<feature type="transmembrane region" description="Helical" evidence="7">
    <location>
        <begin position="217"/>
        <end position="241"/>
    </location>
</feature>
<feature type="transmembrane region" description="Helical" evidence="7">
    <location>
        <begin position="35"/>
        <end position="56"/>
    </location>
</feature>
<keyword evidence="9" id="KW-0762">Sugar transport</keyword>
<evidence type="ECO:0000259" key="8">
    <source>
        <dbReference type="PROSITE" id="PS50928"/>
    </source>
</evidence>
<evidence type="ECO:0000256" key="1">
    <source>
        <dbReference type="ARBA" id="ARBA00004651"/>
    </source>
</evidence>
<evidence type="ECO:0000256" key="6">
    <source>
        <dbReference type="ARBA" id="ARBA00023136"/>
    </source>
</evidence>
<evidence type="ECO:0000256" key="2">
    <source>
        <dbReference type="ARBA" id="ARBA00022448"/>
    </source>
</evidence>
<comment type="caution">
    <text evidence="9">The sequence shown here is derived from an EMBL/GenBank/DDBJ whole genome shotgun (WGS) entry which is preliminary data.</text>
</comment>
<accession>A0A4R2B483</accession>
<name>A0A4R2B483_9HYPH</name>
<dbReference type="PROSITE" id="PS50928">
    <property type="entry name" value="ABC_TM1"/>
    <property type="match status" value="1"/>
</dbReference>
<comment type="subcellular location">
    <subcellularLocation>
        <location evidence="1 7">Cell membrane</location>
        <topology evidence="1 7">Multi-pass membrane protein</topology>
    </subcellularLocation>
</comment>
<feature type="transmembrane region" description="Helical" evidence="7">
    <location>
        <begin position="279"/>
        <end position="297"/>
    </location>
</feature>
<dbReference type="Gene3D" id="1.10.3720.10">
    <property type="entry name" value="MetI-like"/>
    <property type="match status" value="1"/>
</dbReference>
<comment type="similarity">
    <text evidence="7">Belongs to the binding-protein-dependent transport system permease family.</text>
</comment>
<feature type="transmembrane region" description="Helical" evidence="7">
    <location>
        <begin position="135"/>
        <end position="157"/>
    </location>
</feature>
<evidence type="ECO:0000256" key="7">
    <source>
        <dbReference type="RuleBase" id="RU363032"/>
    </source>
</evidence>
<proteinExistence type="inferred from homology"/>
<feature type="domain" description="ABC transmembrane type-1" evidence="8">
    <location>
        <begin position="98"/>
        <end position="297"/>
    </location>
</feature>
<evidence type="ECO:0000313" key="10">
    <source>
        <dbReference type="Proteomes" id="UP000295043"/>
    </source>
</evidence>
<gene>
    <name evidence="9" type="ORF">EV184_12612</name>
</gene>
<organism evidence="9 10">
    <name type="scientific">Sinorhizobium americanum</name>
    <dbReference type="NCBI Taxonomy" id="194963"/>
    <lineage>
        <taxon>Bacteria</taxon>
        <taxon>Pseudomonadati</taxon>
        <taxon>Pseudomonadota</taxon>
        <taxon>Alphaproteobacteria</taxon>
        <taxon>Hyphomicrobiales</taxon>
        <taxon>Rhizobiaceae</taxon>
        <taxon>Sinorhizobium/Ensifer group</taxon>
        <taxon>Sinorhizobium</taxon>
    </lineage>
</organism>
<keyword evidence="6 7" id="KW-0472">Membrane</keyword>
<dbReference type="RefSeq" id="WP_165914123.1">
    <property type="nucleotide sequence ID" value="NZ_SLVU01000026.1"/>
</dbReference>
<evidence type="ECO:0000313" key="9">
    <source>
        <dbReference type="EMBL" id="TCN21236.1"/>
    </source>
</evidence>
<dbReference type="InterPro" id="IPR000515">
    <property type="entry name" value="MetI-like"/>
</dbReference>
<dbReference type="InterPro" id="IPR035906">
    <property type="entry name" value="MetI-like_sf"/>
</dbReference>
<evidence type="ECO:0000256" key="5">
    <source>
        <dbReference type="ARBA" id="ARBA00022989"/>
    </source>
</evidence>
<sequence length="312" mass="34498">MNKPMHISWDLAPAGLSDRRLSPETRAMLSRLRTAVIYVVLGLGALVMVAPFLWMFTTSFRPVSEAFTLPPRWLPGLDSSLESYRRLLSSDVPIGRFFWNSTVLATSVTLGYVATTTIAGYAFARLRFPFKNALFALLLISLMVPIQTTLVPLFLLMRWLGLVDSQWSIIVPGLTGAFAPGMSGVFGIFLMRQFFLTLPKELFEAARVDNAGHFRTFWSIAVPLAGPQIAALSVIIFTMTWNDYFMPLIFLNSVDQMVLPVGIMSIRDPVGNSSATSEVIAAVSLSILPVLLVFLVAQRWIIDSFVRAGVKG</sequence>
<dbReference type="GO" id="GO:0055085">
    <property type="term" value="P:transmembrane transport"/>
    <property type="evidence" value="ECO:0007669"/>
    <property type="project" value="InterPro"/>
</dbReference>
<dbReference type="AlphaFoldDB" id="A0A4R2B483"/>
<keyword evidence="2 7" id="KW-0813">Transport</keyword>
<feature type="transmembrane region" description="Helical" evidence="7">
    <location>
        <begin position="97"/>
        <end position="123"/>
    </location>
</feature>
<protein>
    <submittedName>
        <fullName evidence="9">Multiple sugar transport system permease protein</fullName>
    </submittedName>
</protein>
<keyword evidence="4 7" id="KW-0812">Transmembrane</keyword>
<feature type="transmembrane region" description="Helical" evidence="7">
    <location>
        <begin position="169"/>
        <end position="190"/>
    </location>
</feature>
<evidence type="ECO:0000256" key="4">
    <source>
        <dbReference type="ARBA" id="ARBA00022692"/>
    </source>
</evidence>
<dbReference type="PANTHER" id="PTHR43744:SF12">
    <property type="entry name" value="ABC TRANSPORTER PERMEASE PROTEIN MG189-RELATED"/>
    <property type="match status" value="1"/>
</dbReference>
<keyword evidence="5 7" id="KW-1133">Transmembrane helix</keyword>
<dbReference type="EMBL" id="SLVU01000026">
    <property type="protein sequence ID" value="TCN21236.1"/>
    <property type="molecule type" value="Genomic_DNA"/>
</dbReference>
<keyword evidence="3" id="KW-1003">Cell membrane</keyword>
<evidence type="ECO:0000256" key="3">
    <source>
        <dbReference type="ARBA" id="ARBA00022475"/>
    </source>
</evidence>